<proteinExistence type="predicted"/>
<dbReference type="GO" id="GO:0016020">
    <property type="term" value="C:membrane"/>
    <property type="evidence" value="ECO:0007669"/>
    <property type="project" value="TreeGrafter"/>
</dbReference>
<dbReference type="GO" id="GO:0008610">
    <property type="term" value="P:lipid biosynthetic process"/>
    <property type="evidence" value="ECO:0007669"/>
    <property type="project" value="UniProtKB-ARBA"/>
</dbReference>
<sequence length="305" mass="34210">MSGTELRRKYNRVFKGLERSGRVAAGLALASYILQIVLAGLIAAALLERGGAAGYAGVAFALLFIGTRMRGLNNIVHECSHYSYTENKGDNILFGRIAATVLLSSFTAYRTEHMTHHAYLGDYEKDQDIKSLKPFKLESDLTARTIARHVLTPILGMHLPNYFRVDISRRDGLAYAFFKIAMILATLALAFIDPVTAIVVVLVPVLWVYPGLNYWADCIDHAGILGREDPLESSRNWIVPGWARWLLFPRNDCYHLIHHMFPNVPSQHFEDCHAVLMQEPAYRRVNSKEPTVQAGPSGILVQDWS</sequence>
<dbReference type="InterPro" id="IPR012171">
    <property type="entry name" value="Fatty_acid_desaturase"/>
</dbReference>
<reference evidence="4" key="1">
    <citation type="submission" date="2019-01" db="EMBL/GenBank/DDBJ databases">
        <title>Gri0909 isolated from a small marine red alga.</title>
        <authorList>
            <person name="Kim J."/>
            <person name="Jeong S.E."/>
            <person name="Jeon C.O."/>
        </authorList>
    </citation>
    <scope>NUCLEOTIDE SEQUENCE [LARGE SCALE GENOMIC DNA]</scope>
    <source>
        <strain evidence="4">Gri0909</strain>
    </source>
</reference>
<feature type="transmembrane region" description="Helical" evidence="1">
    <location>
        <begin position="21"/>
        <end position="46"/>
    </location>
</feature>
<feature type="transmembrane region" description="Helical" evidence="1">
    <location>
        <begin position="52"/>
        <end position="69"/>
    </location>
</feature>
<keyword evidence="1" id="KW-1133">Transmembrane helix</keyword>
<evidence type="ECO:0000256" key="1">
    <source>
        <dbReference type="SAM" id="Phobius"/>
    </source>
</evidence>
<keyword evidence="4" id="KW-1185">Reference proteome</keyword>
<dbReference type="RefSeq" id="WP_127766740.1">
    <property type="nucleotide sequence ID" value="NZ_SADE01000003.1"/>
</dbReference>
<dbReference type="GO" id="GO:0016717">
    <property type="term" value="F:oxidoreductase activity, acting on paired donors, with oxidation of a pair of donors resulting in the reduction of molecular oxygen to two molecules of water"/>
    <property type="evidence" value="ECO:0007669"/>
    <property type="project" value="TreeGrafter"/>
</dbReference>
<comment type="caution">
    <text evidence="3">The sequence shown here is derived from an EMBL/GenBank/DDBJ whole genome shotgun (WGS) entry which is preliminary data.</text>
</comment>
<feature type="transmembrane region" description="Helical" evidence="1">
    <location>
        <begin position="198"/>
        <end position="216"/>
    </location>
</feature>
<keyword evidence="1" id="KW-0812">Transmembrane</keyword>
<dbReference type="Pfam" id="PF00487">
    <property type="entry name" value="FA_desaturase"/>
    <property type="match status" value="1"/>
</dbReference>
<feature type="domain" description="Fatty acid desaturase" evidence="2">
    <location>
        <begin position="56"/>
        <end position="283"/>
    </location>
</feature>
<dbReference type="PANTHER" id="PTHR19353:SF19">
    <property type="entry name" value="DELTA(5) FATTY ACID DESATURASE C-RELATED"/>
    <property type="match status" value="1"/>
</dbReference>
<dbReference type="OrthoDB" id="9769653at2"/>
<dbReference type="PANTHER" id="PTHR19353">
    <property type="entry name" value="FATTY ACID DESATURASE 2"/>
    <property type="match status" value="1"/>
</dbReference>
<name>A0A437QJK6_9PROT</name>
<evidence type="ECO:0000259" key="2">
    <source>
        <dbReference type="Pfam" id="PF00487"/>
    </source>
</evidence>
<feature type="transmembrane region" description="Helical" evidence="1">
    <location>
        <begin position="173"/>
        <end position="192"/>
    </location>
</feature>
<dbReference type="InterPro" id="IPR005804">
    <property type="entry name" value="FA_desaturase_dom"/>
</dbReference>
<dbReference type="AlphaFoldDB" id="A0A437QJK6"/>
<accession>A0A437QJK6</accession>
<dbReference type="EMBL" id="SADE01000003">
    <property type="protein sequence ID" value="RVU34684.1"/>
    <property type="molecule type" value="Genomic_DNA"/>
</dbReference>
<keyword evidence="1" id="KW-0472">Membrane</keyword>
<protein>
    <submittedName>
        <fullName evidence="3">Fatty acid desaturase</fullName>
    </submittedName>
</protein>
<evidence type="ECO:0000313" key="3">
    <source>
        <dbReference type="EMBL" id="RVU34684.1"/>
    </source>
</evidence>
<organism evidence="3 4">
    <name type="scientific">Hwanghaeella grinnelliae</name>
    <dbReference type="NCBI Taxonomy" id="2500179"/>
    <lineage>
        <taxon>Bacteria</taxon>
        <taxon>Pseudomonadati</taxon>
        <taxon>Pseudomonadota</taxon>
        <taxon>Alphaproteobacteria</taxon>
        <taxon>Rhodospirillales</taxon>
        <taxon>Rhodospirillaceae</taxon>
        <taxon>Hwanghaeella</taxon>
    </lineage>
</organism>
<gene>
    <name evidence="3" type="ORF">EOI86_17675</name>
</gene>
<dbReference type="Proteomes" id="UP000287447">
    <property type="component" value="Unassembled WGS sequence"/>
</dbReference>
<evidence type="ECO:0000313" key="4">
    <source>
        <dbReference type="Proteomes" id="UP000287447"/>
    </source>
</evidence>